<accession>A0ABY5CWQ0</accession>
<dbReference type="CDD" id="cd03823">
    <property type="entry name" value="GT4_ExpE7-like"/>
    <property type="match status" value="1"/>
</dbReference>
<dbReference type="GeneID" id="75021898"/>
<dbReference type="PANTHER" id="PTHR12526">
    <property type="entry name" value="GLYCOSYLTRANSFERASE"/>
    <property type="match status" value="1"/>
</dbReference>
<organism evidence="2 3">
    <name type="scientific">Serratia entomophila</name>
    <dbReference type="NCBI Taxonomy" id="42906"/>
    <lineage>
        <taxon>Bacteria</taxon>
        <taxon>Pseudomonadati</taxon>
        <taxon>Pseudomonadota</taxon>
        <taxon>Gammaproteobacteria</taxon>
        <taxon>Enterobacterales</taxon>
        <taxon>Yersiniaceae</taxon>
        <taxon>Serratia</taxon>
    </lineage>
</organism>
<dbReference type="EMBL" id="CP074347">
    <property type="protein sequence ID" value="USV02412.1"/>
    <property type="molecule type" value="Genomic_DNA"/>
</dbReference>
<keyword evidence="3" id="KW-1185">Reference proteome</keyword>
<protein>
    <submittedName>
        <fullName evidence="2">Glycosyltransferase family 4 protein</fullName>
    </submittedName>
</protein>
<dbReference type="Pfam" id="PF13692">
    <property type="entry name" value="Glyco_trans_1_4"/>
    <property type="match status" value="1"/>
</dbReference>
<evidence type="ECO:0000313" key="3">
    <source>
        <dbReference type="Proteomes" id="UP001056873"/>
    </source>
</evidence>
<name>A0ABY5CWQ0_9GAMM</name>
<dbReference type="RefSeq" id="WP_234590170.1">
    <property type="nucleotide sequence ID" value="NZ_CAMIPG010000002.1"/>
</dbReference>
<dbReference type="Gene3D" id="3.40.50.2000">
    <property type="entry name" value="Glycogen Phosphorylase B"/>
    <property type="match status" value="2"/>
</dbReference>
<dbReference type="Pfam" id="PF13439">
    <property type="entry name" value="Glyco_transf_4"/>
    <property type="match status" value="1"/>
</dbReference>
<feature type="domain" description="Glycosyltransferase subfamily 4-like N-terminal" evidence="1">
    <location>
        <begin position="15"/>
        <end position="207"/>
    </location>
</feature>
<proteinExistence type="predicted"/>
<evidence type="ECO:0000259" key="1">
    <source>
        <dbReference type="Pfam" id="PF13439"/>
    </source>
</evidence>
<dbReference type="Proteomes" id="UP001056873">
    <property type="component" value="Chromosome"/>
</dbReference>
<reference evidence="2" key="1">
    <citation type="journal article" date="2022" name="BMC Genomics">
        <title>Genome sequence of the entomopathogenic Serratia entomophila isolate 626 and characterisation of the species specific itaconate degradation pathway.</title>
        <authorList>
            <person name="Vaughan A.L."/>
            <person name="Altermann E."/>
            <person name="Glare T.R."/>
            <person name="Hurst M.R.H."/>
        </authorList>
    </citation>
    <scope>NUCLEOTIDE SEQUENCE</scope>
    <source>
        <strain evidence="2">626</strain>
    </source>
</reference>
<sequence>MKVLVVNTLYAPYRIGGAEVSVQILCEGLVSQGHQVKVLTLHSESYRKCSIINGVEVVYLPLKNIYWPFDNRRRSGLSRGLWHLIDSYNVASRIQFGKELDMYEPDLVHTNNLAGFSVSIWSAAKKRGVKIIHTARDYYLFHPNSTLYTDGENQSPRGYGVLIWSFLRRLQSRKVSSFIGISEFIKNFHIDSGFFPQSQTRSIYNAVVVPPMKTREDMHLSIGFIGKLSAAKGFDTFCRLIQTISEKKGDVVAVAAGDYAGEEMANLARLATASEIEVLGRVDLLNFLNRVDVVILPTKWREPFGRTVIECALANKVVLTCAVGGITELMKIVPTVFELKSDLTYGRLKEIMREKQAVTPQIRELFSSEKITQEYIEEYDRVKNGF</sequence>
<gene>
    <name evidence="2" type="ORF">KFQ06_07860</name>
</gene>
<evidence type="ECO:0000313" key="2">
    <source>
        <dbReference type="EMBL" id="USV02412.1"/>
    </source>
</evidence>
<dbReference type="InterPro" id="IPR028098">
    <property type="entry name" value="Glyco_trans_4-like_N"/>
</dbReference>
<dbReference type="SUPFAM" id="SSF53756">
    <property type="entry name" value="UDP-Glycosyltransferase/glycogen phosphorylase"/>
    <property type="match status" value="1"/>
</dbReference>